<reference evidence="4" key="1">
    <citation type="submission" date="2023-06" db="EMBL/GenBank/DDBJ databases">
        <title>Genomic analysis of the entomopathogenic nematode Steinernema hermaphroditum.</title>
        <authorList>
            <person name="Schwarz E.M."/>
            <person name="Heppert J.K."/>
            <person name="Baniya A."/>
            <person name="Schwartz H.T."/>
            <person name="Tan C.-H."/>
            <person name="Antoshechkin I."/>
            <person name="Sternberg P.W."/>
            <person name="Goodrich-Blair H."/>
            <person name="Dillman A.R."/>
        </authorList>
    </citation>
    <scope>NUCLEOTIDE SEQUENCE</scope>
    <source>
        <strain evidence="4">PS9179</strain>
        <tissue evidence="4">Whole animal</tissue>
    </source>
</reference>
<proteinExistence type="inferred from homology"/>
<comment type="catalytic activity">
    <reaction evidence="1">
        <text>O-phospho-L-threonyl-[protein] + H2O = L-threonyl-[protein] + phosphate</text>
        <dbReference type="Rhea" id="RHEA:47004"/>
        <dbReference type="Rhea" id="RHEA-COMP:11060"/>
        <dbReference type="Rhea" id="RHEA-COMP:11605"/>
        <dbReference type="ChEBI" id="CHEBI:15377"/>
        <dbReference type="ChEBI" id="CHEBI:30013"/>
        <dbReference type="ChEBI" id="CHEBI:43474"/>
        <dbReference type="ChEBI" id="CHEBI:61977"/>
        <dbReference type="EC" id="3.1.3.16"/>
    </reaction>
</comment>
<dbReference type="Pfam" id="PF00149">
    <property type="entry name" value="Metallophos"/>
    <property type="match status" value="1"/>
</dbReference>
<feature type="compositionally biased region" description="Basic and acidic residues" evidence="2">
    <location>
        <begin position="66"/>
        <end position="87"/>
    </location>
</feature>
<sequence length="443" mass="49811">MSSKVVKNVAPAQSGEMTAEAGKPSVKTSASPEEKSLAKTEGTQYGTPAATDEKKADEGASSPAKSEPESLKEEKKPVKPVKQVDPEPVKKKTKVSFKSVVKAHLAVDYEVKPDEEFQLNYDLNELNEILDMAKNVFIKEPTLLEVSVPVNICGDTHGQFGDVRQIFSACGFPFKSRYLFLGDYVDRGPNSLEVIVFLFSLKIKFPKHIYLLRGNHELRNINKVYGFHADLRDRFRQHNEYDKLYKKFNDVFAHMPLAALVSGRILCMHGGLSPKLNHLDDIRNIQRPITKVKDLAQDLLWADPEKGVMTITEGSTGFEPNKLRAVSYIFGEAAVEEKCKKLGIEMIIRAHQVVEFGYAFFANRKLITVFSASEYDTNLHNYGGVVQIDKQLEIRFVQINARDYRPNSLRTEVEEANEEEQPRTGDVPEDEDAGGNTVRAELK</sequence>
<name>A0AA39II93_9BILA</name>
<evidence type="ECO:0000256" key="1">
    <source>
        <dbReference type="RuleBase" id="RU004273"/>
    </source>
</evidence>
<evidence type="ECO:0000313" key="4">
    <source>
        <dbReference type="EMBL" id="KAK0424140.1"/>
    </source>
</evidence>
<dbReference type="AlphaFoldDB" id="A0AA39II93"/>
<dbReference type="EMBL" id="JAUCMV010000001">
    <property type="protein sequence ID" value="KAK0424140.1"/>
    <property type="molecule type" value="Genomic_DNA"/>
</dbReference>
<dbReference type="PANTHER" id="PTHR11668">
    <property type="entry name" value="SERINE/THREONINE PROTEIN PHOSPHATASE"/>
    <property type="match status" value="1"/>
</dbReference>
<evidence type="ECO:0000313" key="5">
    <source>
        <dbReference type="Proteomes" id="UP001175271"/>
    </source>
</evidence>
<dbReference type="InterPro" id="IPR004843">
    <property type="entry name" value="Calcineurin-like_PHP"/>
</dbReference>
<accession>A0AA39II93</accession>
<dbReference type="PRINTS" id="PR00114">
    <property type="entry name" value="STPHPHTASE"/>
</dbReference>
<dbReference type="EC" id="3.1.3.16" evidence="1"/>
<dbReference type="Proteomes" id="UP001175271">
    <property type="component" value="Unassembled WGS sequence"/>
</dbReference>
<feature type="region of interest" description="Disordered" evidence="2">
    <location>
        <begin position="1"/>
        <end position="87"/>
    </location>
</feature>
<comment type="caution">
    <text evidence="4">The sequence shown here is derived from an EMBL/GenBank/DDBJ whole genome shotgun (WGS) entry which is preliminary data.</text>
</comment>
<dbReference type="InterPro" id="IPR029052">
    <property type="entry name" value="Metallo-depent_PP-like"/>
</dbReference>
<organism evidence="4 5">
    <name type="scientific">Steinernema hermaphroditum</name>
    <dbReference type="NCBI Taxonomy" id="289476"/>
    <lineage>
        <taxon>Eukaryota</taxon>
        <taxon>Metazoa</taxon>
        <taxon>Ecdysozoa</taxon>
        <taxon>Nematoda</taxon>
        <taxon>Chromadorea</taxon>
        <taxon>Rhabditida</taxon>
        <taxon>Tylenchina</taxon>
        <taxon>Panagrolaimomorpha</taxon>
        <taxon>Strongyloidoidea</taxon>
        <taxon>Steinernematidae</taxon>
        <taxon>Steinernema</taxon>
    </lineage>
</organism>
<dbReference type="GO" id="GO:0005737">
    <property type="term" value="C:cytoplasm"/>
    <property type="evidence" value="ECO:0007669"/>
    <property type="project" value="TreeGrafter"/>
</dbReference>
<evidence type="ECO:0000256" key="2">
    <source>
        <dbReference type="SAM" id="MobiDB-lite"/>
    </source>
</evidence>
<dbReference type="InterPro" id="IPR050341">
    <property type="entry name" value="PP1_catalytic_subunit"/>
</dbReference>
<dbReference type="SMART" id="SM00156">
    <property type="entry name" value="PP2Ac"/>
    <property type="match status" value="1"/>
</dbReference>
<evidence type="ECO:0000259" key="3">
    <source>
        <dbReference type="PROSITE" id="PS00125"/>
    </source>
</evidence>
<dbReference type="GO" id="GO:0005634">
    <property type="term" value="C:nucleus"/>
    <property type="evidence" value="ECO:0007669"/>
    <property type="project" value="TreeGrafter"/>
</dbReference>
<feature type="domain" description="Serine/threonine specific protein phosphatases" evidence="3">
    <location>
        <begin position="212"/>
        <end position="217"/>
    </location>
</feature>
<protein>
    <recommendedName>
        <fullName evidence="1">Serine/threonine-protein phosphatase</fullName>
        <ecNumber evidence="1">3.1.3.16</ecNumber>
    </recommendedName>
</protein>
<comment type="similarity">
    <text evidence="1">Belongs to the PPP phosphatase family.</text>
</comment>
<feature type="region of interest" description="Disordered" evidence="2">
    <location>
        <begin position="408"/>
        <end position="443"/>
    </location>
</feature>
<dbReference type="PANTHER" id="PTHR11668:SF491">
    <property type="entry name" value="SERINE_THREONINE-PROTEIN PHOSPHATASE"/>
    <property type="match status" value="1"/>
</dbReference>
<dbReference type="PROSITE" id="PS00125">
    <property type="entry name" value="SER_THR_PHOSPHATASE"/>
    <property type="match status" value="1"/>
</dbReference>
<dbReference type="InterPro" id="IPR006186">
    <property type="entry name" value="Ser/Thr-sp_prot-phosphatase"/>
</dbReference>
<keyword evidence="5" id="KW-1185">Reference proteome</keyword>
<keyword evidence="1" id="KW-0378">Hydrolase</keyword>
<gene>
    <name evidence="4" type="ORF">QR680_008510</name>
</gene>
<dbReference type="SUPFAM" id="SSF56300">
    <property type="entry name" value="Metallo-dependent phosphatases"/>
    <property type="match status" value="1"/>
</dbReference>
<dbReference type="Gene3D" id="3.60.21.10">
    <property type="match status" value="1"/>
</dbReference>
<dbReference type="GO" id="GO:0004722">
    <property type="term" value="F:protein serine/threonine phosphatase activity"/>
    <property type="evidence" value="ECO:0007669"/>
    <property type="project" value="UniProtKB-EC"/>
</dbReference>